<reference evidence="2" key="1">
    <citation type="journal article" date="2015" name="Nature">
        <title>Complex archaea that bridge the gap between prokaryotes and eukaryotes.</title>
        <authorList>
            <person name="Spang A."/>
            <person name="Saw J.H."/>
            <person name="Jorgensen S.L."/>
            <person name="Zaremba-Niedzwiedzka K."/>
            <person name="Martijn J."/>
            <person name="Lind A.E."/>
            <person name="van Eijk R."/>
            <person name="Schleper C."/>
            <person name="Guy L."/>
            <person name="Ettema T.J."/>
        </authorList>
    </citation>
    <scope>NUCLEOTIDE SEQUENCE</scope>
</reference>
<proteinExistence type="predicted"/>
<organism evidence="2">
    <name type="scientific">marine sediment metagenome</name>
    <dbReference type="NCBI Taxonomy" id="412755"/>
    <lineage>
        <taxon>unclassified sequences</taxon>
        <taxon>metagenomes</taxon>
        <taxon>ecological metagenomes</taxon>
    </lineage>
</organism>
<feature type="region of interest" description="Disordered" evidence="1">
    <location>
        <begin position="52"/>
        <end position="78"/>
    </location>
</feature>
<gene>
    <name evidence="2" type="ORF">LCGC14_1541080</name>
</gene>
<protein>
    <submittedName>
        <fullName evidence="2">Uncharacterized protein</fullName>
    </submittedName>
</protein>
<evidence type="ECO:0000256" key="1">
    <source>
        <dbReference type="SAM" id="MobiDB-lite"/>
    </source>
</evidence>
<comment type="caution">
    <text evidence="2">The sequence shown here is derived from an EMBL/GenBank/DDBJ whole genome shotgun (WGS) entry which is preliminary data.</text>
</comment>
<dbReference type="EMBL" id="LAZR01011665">
    <property type="protein sequence ID" value="KKM60513.1"/>
    <property type="molecule type" value="Genomic_DNA"/>
</dbReference>
<dbReference type="AlphaFoldDB" id="A0A0F9IT39"/>
<evidence type="ECO:0000313" key="2">
    <source>
        <dbReference type="EMBL" id="KKM60513.1"/>
    </source>
</evidence>
<sequence length="138" mass="15950">MEEETNDSVRAAMRDYLRDEDITQEGLGGLIGCTRVALNRYLNKHTEKIQGGAMGRFKRLNSKRKQSEPRKPYNPDVDDPFLGIAAELHELAEFLEDETFSPHRKFSRYNEDIRVHLKHLEMVRGLVAELSSQPRADH</sequence>
<name>A0A0F9IT39_9ZZZZ</name>
<accession>A0A0F9IT39</accession>